<comment type="caution">
    <text evidence="1">The sequence shown here is derived from an EMBL/GenBank/DDBJ whole genome shotgun (WGS) entry which is preliminary data.</text>
</comment>
<protein>
    <submittedName>
        <fullName evidence="1">Uncharacterized protein</fullName>
    </submittedName>
</protein>
<keyword evidence="2" id="KW-1185">Reference proteome</keyword>
<organism evidence="1 2">
    <name type="scientific">Trapa incisa</name>
    <dbReference type="NCBI Taxonomy" id="236973"/>
    <lineage>
        <taxon>Eukaryota</taxon>
        <taxon>Viridiplantae</taxon>
        <taxon>Streptophyta</taxon>
        <taxon>Embryophyta</taxon>
        <taxon>Tracheophyta</taxon>
        <taxon>Spermatophyta</taxon>
        <taxon>Magnoliopsida</taxon>
        <taxon>eudicotyledons</taxon>
        <taxon>Gunneridae</taxon>
        <taxon>Pentapetalae</taxon>
        <taxon>rosids</taxon>
        <taxon>malvids</taxon>
        <taxon>Myrtales</taxon>
        <taxon>Lythraceae</taxon>
        <taxon>Trapa</taxon>
    </lineage>
</organism>
<dbReference type="Proteomes" id="UP001345219">
    <property type="component" value="Chromosome 18"/>
</dbReference>
<evidence type="ECO:0000313" key="2">
    <source>
        <dbReference type="Proteomes" id="UP001345219"/>
    </source>
</evidence>
<accession>A0AAN7QUA4</accession>
<sequence length="70" mass="7519">MKVVARVLCVVFFALMASICWFGSFPAEATGRLRFPKLPRGPVPPSGPSCNPWEGRPGCGWYIPSPPGGN</sequence>
<evidence type="ECO:0000313" key="1">
    <source>
        <dbReference type="EMBL" id="KAK4776060.1"/>
    </source>
</evidence>
<proteinExistence type="predicted"/>
<dbReference type="EMBL" id="JAXIOK010000003">
    <property type="protein sequence ID" value="KAK4776060.1"/>
    <property type="molecule type" value="Genomic_DNA"/>
</dbReference>
<name>A0AAN7QUA4_9MYRT</name>
<gene>
    <name evidence="1" type="ORF">SAY87_024021</name>
</gene>
<dbReference type="AlphaFoldDB" id="A0AAN7QUA4"/>
<reference evidence="1 2" key="1">
    <citation type="journal article" date="2023" name="Hortic Res">
        <title>Pangenome of water caltrop reveals structural variations and asymmetric subgenome divergence after allopolyploidization.</title>
        <authorList>
            <person name="Zhang X."/>
            <person name="Chen Y."/>
            <person name="Wang L."/>
            <person name="Yuan Y."/>
            <person name="Fang M."/>
            <person name="Shi L."/>
            <person name="Lu R."/>
            <person name="Comes H.P."/>
            <person name="Ma Y."/>
            <person name="Chen Y."/>
            <person name="Huang G."/>
            <person name="Zhou Y."/>
            <person name="Zheng Z."/>
            <person name="Qiu Y."/>
        </authorList>
    </citation>
    <scope>NUCLEOTIDE SEQUENCE [LARGE SCALE GENOMIC DNA]</scope>
    <source>
        <tissue evidence="1">Roots</tissue>
    </source>
</reference>